<evidence type="ECO:0000256" key="1">
    <source>
        <dbReference type="SAM" id="MobiDB-lite"/>
    </source>
</evidence>
<evidence type="ECO:0000259" key="2">
    <source>
        <dbReference type="Pfam" id="PF13185"/>
    </source>
</evidence>
<reference evidence="3 4" key="1">
    <citation type="submission" date="2020-03" db="EMBL/GenBank/DDBJ databases">
        <title>Propioniciclava sp. nov., isolated from Hydrophilus acuminatus.</title>
        <authorList>
            <person name="Hyun D.-W."/>
            <person name="Bae J.-W."/>
        </authorList>
    </citation>
    <scope>NUCLEOTIDE SEQUENCE [LARGE SCALE GENOMIC DNA]</scope>
    <source>
        <strain evidence="3 4">HDW11</strain>
    </source>
</reference>
<sequence>MSEHEPAAAAQARGVGEAEAWEAIADWALRLAAASTEEERLRQGVLAVCDLVPPCHAASAVLVRHHRRVAEVAVGGDADAAEEAQDRHDEGPGLSALRTGVAEHVADLDAETRWPRWARSAREAGLGAALALPLPRSHGVLTLYAPRAAGFSPTTWRPPARWRRWSISPSPPDASWRAGPPPWSTAPSSARPRGS</sequence>
<dbReference type="InterPro" id="IPR003018">
    <property type="entry name" value="GAF"/>
</dbReference>
<dbReference type="RefSeq" id="WP_166234435.1">
    <property type="nucleotide sequence ID" value="NZ_CP049865.1"/>
</dbReference>
<dbReference type="EMBL" id="CP049865">
    <property type="protein sequence ID" value="QIK73366.1"/>
    <property type="molecule type" value="Genomic_DNA"/>
</dbReference>
<keyword evidence="4" id="KW-1185">Reference proteome</keyword>
<feature type="domain" description="GAF" evidence="2">
    <location>
        <begin position="35"/>
        <end position="154"/>
    </location>
</feature>
<evidence type="ECO:0000313" key="3">
    <source>
        <dbReference type="EMBL" id="QIK73366.1"/>
    </source>
</evidence>
<dbReference type="Pfam" id="PF13185">
    <property type="entry name" value="GAF_2"/>
    <property type="match status" value="1"/>
</dbReference>
<organism evidence="3 4">
    <name type="scientific">Propioniciclava coleopterorum</name>
    <dbReference type="NCBI Taxonomy" id="2714937"/>
    <lineage>
        <taxon>Bacteria</taxon>
        <taxon>Bacillati</taxon>
        <taxon>Actinomycetota</taxon>
        <taxon>Actinomycetes</taxon>
        <taxon>Propionibacteriales</taxon>
        <taxon>Propionibacteriaceae</taxon>
        <taxon>Propioniciclava</taxon>
    </lineage>
</organism>
<dbReference type="Gene3D" id="3.30.450.40">
    <property type="match status" value="1"/>
</dbReference>
<dbReference type="InterPro" id="IPR029016">
    <property type="entry name" value="GAF-like_dom_sf"/>
</dbReference>
<dbReference type="AlphaFoldDB" id="A0A6G7Y9L0"/>
<proteinExistence type="predicted"/>
<name>A0A6G7Y9L0_9ACTN</name>
<dbReference type="Proteomes" id="UP000501058">
    <property type="component" value="Chromosome"/>
</dbReference>
<dbReference type="SUPFAM" id="SSF55781">
    <property type="entry name" value="GAF domain-like"/>
    <property type="match status" value="1"/>
</dbReference>
<feature type="region of interest" description="Disordered" evidence="1">
    <location>
        <begin position="155"/>
        <end position="195"/>
    </location>
</feature>
<evidence type="ECO:0000313" key="4">
    <source>
        <dbReference type="Proteomes" id="UP000501058"/>
    </source>
</evidence>
<dbReference type="KEGG" id="prv:G7070_15220"/>
<accession>A0A6G7Y9L0</accession>
<protein>
    <submittedName>
        <fullName evidence="3">GAF domain-containing protein</fullName>
    </submittedName>
</protein>
<gene>
    <name evidence="3" type="ORF">G7070_15220</name>
</gene>